<dbReference type="InterPro" id="IPR000555">
    <property type="entry name" value="JAMM/MPN+_dom"/>
</dbReference>
<dbReference type="EMBL" id="JBHLTL010000001">
    <property type="protein sequence ID" value="MFC0588513.1"/>
    <property type="molecule type" value="Genomic_DNA"/>
</dbReference>
<reference evidence="7 8" key="1">
    <citation type="submission" date="2024-09" db="EMBL/GenBank/DDBJ databases">
        <authorList>
            <person name="Sun Q."/>
            <person name="Mori K."/>
        </authorList>
    </citation>
    <scope>NUCLEOTIDE SEQUENCE [LARGE SCALE GENOMIC DNA]</scope>
    <source>
        <strain evidence="7 8">NCAIM B.02537</strain>
    </source>
</reference>
<evidence type="ECO:0000256" key="3">
    <source>
        <dbReference type="ARBA" id="ARBA00022801"/>
    </source>
</evidence>
<comment type="caution">
    <text evidence="7">The sequence shown here is derived from an EMBL/GenBank/DDBJ whole genome shotgun (WGS) entry which is preliminary data.</text>
</comment>
<evidence type="ECO:0000313" key="8">
    <source>
        <dbReference type="Proteomes" id="UP001589943"/>
    </source>
</evidence>
<dbReference type="RefSeq" id="WP_379480011.1">
    <property type="nucleotide sequence ID" value="NZ_JBHLTL010000001.1"/>
</dbReference>
<dbReference type="InterPro" id="IPR037518">
    <property type="entry name" value="MPN"/>
</dbReference>
<sequence>MGIELTSGVHATLLEEAARAHPFECCGLLLGQGVRIERAVPAANVHPDPARHFEIDPAALITAHKAERSGGAQLLGYYHSHPNGRADPSPSDRAQAAGDGRLWAIVANEAVLVWRDTAAGFQALPLRLVEG</sequence>
<protein>
    <submittedName>
        <fullName evidence="7">M67 family metallopeptidase</fullName>
    </submittedName>
</protein>
<organism evidence="7 8">
    <name type="scientific">Novosphingobium aquiterrae</name>
    <dbReference type="NCBI Taxonomy" id="624388"/>
    <lineage>
        <taxon>Bacteria</taxon>
        <taxon>Pseudomonadati</taxon>
        <taxon>Pseudomonadota</taxon>
        <taxon>Alphaproteobacteria</taxon>
        <taxon>Sphingomonadales</taxon>
        <taxon>Sphingomonadaceae</taxon>
        <taxon>Novosphingobium</taxon>
    </lineage>
</organism>
<keyword evidence="8" id="KW-1185">Reference proteome</keyword>
<dbReference type="Gene3D" id="3.40.140.10">
    <property type="entry name" value="Cytidine Deaminase, domain 2"/>
    <property type="match status" value="1"/>
</dbReference>
<evidence type="ECO:0000313" key="7">
    <source>
        <dbReference type="EMBL" id="MFC0588513.1"/>
    </source>
</evidence>
<evidence type="ECO:0000256" key="5">
    <source>
        <dbReference type="ARBA" id="ARBA00023049"/>
    </source>
</evidence>
<dbReference type="InterPro" id="IPR028090">
    <property type="entry name" value="JAB_dom_prok"/>
</dbReference>
<keyword evidence="5" id="KW-0482">Metalloprotease</keyword>
<feature type="domain" description="MPN" evidence="6">
    <location>
        <begin position="3"/>
        <end position="127"/>
    </location>
</feature>
<keyword evidence="1" id="KW-0645">Protease</keyword>
<gene>
    <name evidence="7" type="ORF">ACFFF7_03720</name>
</gene>
<evidence type="ECO:0000256" key="4">
    <source>
        <dbReference type="ARBA" id="ARBA00022833"/>
    </source>
</evidence>
<evidence type="ECO:0000259" key="6">
    <source>
        <dbReference type="PROSITE" id="PS50249"/>
    </source>
</evidence>
<name>A0ABV6PFB0_9SPHN</name>
<accession>A0ABV6PFB0</accession>
<dbReference type="PANTHER" id="PTHR34858:SF1">
    <property type="entry name" value="CYSO-CYSTEINE PEPTIDASE"/>
    <property type="match status" value="1"/>
</dbReference>
<dbReference type="Proteomes" id="UP001589943">
    <property type="component" value="Unassembled WGS sequence"/>
</dbReference>
<dbReference type="Pfam" id="PF14464">
    <property type="entry name" value="Prok-JAB"/>
    <property type="match status" value="1"/>
</dbReference>
<dbReference type="SMART" id="SM00232">
    <property type="entry name" value="JAB_MPN"/>
    <property type="match status" value="1"/>
</dbReference>
<dbReference type="SUPFAM" id="SSF102712">
    <property type="entry name" value="JAB1/MPN domain"/>
    <property type="match status" value="1"/>
</dbReference>
<keyword evidence="2" id="KW-0479">Metal-binding</keyword>
<dbReference type="CDD" id="cd08070">
    <property type="entry name" value="MPN_like"/>
    <property type="match status" value="1"/>
</dbReference>
<dbReference type="InterPro" id="IPR051929">
    <property type="entry name" value="VirAsm_ModProt"/>
</dbReference>
<evidence type="ECO:0000256" key="1">
    <source>
        <dbReference type="ARBA" id="ARBA00022670"/>
    </source>
</evidence>
<dbReference type="PANTHER" id="PTHR34858">
    <property type="entry name" value="CYSO-CYSTEINE PEPTIDASE"/>
    <property type="match status" value="1"/>
</dbReference>
<proteinExistence type="predicted"/>
<keyword evidence="3" id="KW-0378">Hydrolase</keyword>
<keyword evidence="4" id="KW-0862">Zinc</keyword>
<evidence type="ECO:0000256" key="2">
    <source>
        <dbReference type="ARBA" id="ARBA00022723"/>
    </source>
</evidence>
<dbReference type="PROSITE" id="PS50249">
    <property type="entry name" value="MPN"/>
    <property type="match status" value="1"/>
</dbReference>